<proteinExistence type="predicted"/>
<protein>
    <submittedName>
        <fullName evidence="2">BTB domain-containing protein</fullName>
    </submittedName>
</protein>
<reference evidence="2" key="1">
    <citation type="submission" date="2025-08" db="UniProtKB">
        <authorList>
            <consortium name="WormBaseParasite"/>
        </authorList>
    </citation>
    <scope>IDENTIFICATION</scope>
    <source>
        <strain evidence="2">KR3021</strain>
    </source>
</reference>
<organism evidence="1 2">
    <name type="scientific">Rhabditophanes sp. KR3021</name>
    <dbReference type="NCBI Taxonomy" id="114890"/>
    <lineage>
        <taxon>Eukaryota</taxon>
        <taxon>Metazoa</taxon>
        <taxon>Ecdysozoa</taxon>
        <taxon>Nematoda</taxon>
        <taxon>Chromadorea</taxon>
        <taxon>Rhabditida</taxon>
        <taxon>Tylenchina</taxon>
        <taxon>Panagrolaimomorpha</taxon>
        <taxon>Strongyloidoidea</taxon>
        <taxon>Alloionematidae</taxon>
        <taxon>Rhabditophanes</taxon>
    </lineage>
</organism>
<name>A0AC35TZJ6_9BILA</name>
<sequence>MDFPRLQDLLTNNPHADLRINLKDDFVIVSKSVLHDHNTWFRDLLLAHPTRDEISCPLTLLEMNLYLRYLLSKDEFDLNAENIYQMINVYQVFRLPDIERTVIHFIQNNQFMPAEMFVYCRDNHLPTLLKVVKDRIYTSFEAYMISGHFNNIGYNTFILIFDRNFTLSKCQDTMFEFFVNWLDSDFGARKYYYLQLIERIDFRFISFEFAQQIAVRYKRIFEIDGVAVFLFQKMHIKGKYMDLNNQTADEVFIVSYTKEIFAYNSESQRTRKFGTIDTNVEFFGCEKVDNDLFIFGKRNDNDFEKFGINKFNLISRKNSIYQTTTHPACHYESSVNINNKIMSIGYDSSDTAWMSIFDISSMRWESDSKLPLEVFSHSSVTLNNAVYVISGSFCQTFRYDLREGLWHILPTSNLDLSLSAVSQYNDLNIIKVGGHLYMTNDDLEIEFDDSDSGCEIFDTRSSTWRVTNDLPVSLEAAKCCQIKNTVVLFGGKSDEATSQGIYTFDIPTEVWTRNETELCNIDGIHSVHSI</sequence>
<dbReference type="WBParaSite" id="RSKR_0000634100.1">
    <property type="protein sequence ID" value="RSKR_0000634100.1"/>
    <property type="gene ID" value="RSKR_0000634100"/>
</dbReference>
<accession>A0AC35TZJ6</accession>
<dbReference type="Proteomes" id="UP000095286">
    <property type="component" value="Unplaced"/>
</dbReference>
<evidence type="ECO:0000313" key="1">
    <source>
        <dbReference type="Proteomes" id="UP000095286"/>
    </source>
</evidence>
<evidence type="ECO:0000313" key="2">
    <source>
        <dbReference type="WBParaSite" id="RSKR_0000634100.1"/>
    </source>
</evidence>